<dbReference type="PANTHER" id="PTHR43802">
    <property type="entry name" value="ENOYL-COA HYDRATASE"/>
    <property type="match status" value="1"/>
</dbReference>
<proteinExistence type="inferred from homology"/>
<dbReference type="PANTHER" id="PTHR43802:SF1">
    <property type="entry name" value="IP11341P-RELATED"/>
    <property type="match status" value="1"/>
</dbReference>
<dbReference type="CDD" id="cd06558">
    <property type="entry name" value="crotonase-like"/>
    <property type="match status" value="1"/>
</dbReference>
<comment type="similarity">
    <text evidence="1">Belongs to the enoyl-CoA hydratase/isomerase family.</text>
</comment>
<comment type="caution">
    <text evidence="3">The sequence shown here is derived from an EMBL/GenBank/DDBJ whole genome shotgun (WGS) entry which is preliminary data.</text>
</comment>
<gene>
    <name evidence="3" type="ORF">BJ988_003016</name>
</gene>
<dbReference type="InterPro" id="IPR029045">
    <property type="entry name" value="ClpP/crotonase-like_dom_sf"/>
</dbReference>
<dbReference type="Proteomes" id="UP000564496">
    <property type="component" value="Unassembled WGS sequence"/>
</dbReference>
<dbReference type="AlphaFoldDB" id="A0A7Z0DMS9"/>
<sequence length="278" mass="29796">MPQHISVEVADGVATVTFDKPERRNAWDPVMEREYFAELDRLDRDDEVRAIVVTGAGSTFCPGVDAQRLESAVGTGMNLSGRVSPTTAAGYRKPIVAAINGACAGMGLVQALMCDVRFAARGARFTTAFSRRGLAGEYGITWILPRLVGIENALDLLLSGRVIEADEARELGLVSRVVEPDDLLDAAQTYAADLARHCSPTSMALIKNQVWSGLDTGFDEALAGTYRAMAYAAGGRDFGEGVASFLERRDPEFAPLDPDLAPEEITGRRVAQAGDLLS</sequence>
<dbReference type="SUPFAM" id="SSF52096">
    <property type="entry name" value="ClpP/crotonase"/>
    <property type="match status" value="1"/>
</dbReference>
<dbReference type="Gene3D" id="3.90.226.10">
    <property type="entry name" value="2-enoyl-CoA Hydratase, Chain A, domain 1"/>
    <property type="match status" value="1"/>
</dbReference>
<dbReference type="EMBL" id="JACBZR010000001">
    <property type="protein sequence ID" value="NYI78368.1"/>
    <property type="molecule type" value="Genomic_DNA"/>
</dbReference>
<dbReference type="RefSeq" id="WP_179658702.1">
    <property type="nucleotide sequence ID" value="NZ_JACBZR010000001.1"/>
</dbReference>
<evidence type="ECO:0000256" key="1">
    <source>
        <dbReference type="ARBA" id="ARBA00005254"/>
    </source>
</evidence>
<protein>
    <submittedName>
        <fullName evidence="3">Enoyl-CoA hydratase/carnithine racemase</fullName>
    </submittedName>
</protein>
<evidence type="ECO:0000313" key="4">
    <source>
        <dbReference type="Proteomes" id="UP000564496"/>
    </source>
</evidence>
<dbReference type="Pfam" id="PF00378">
    <property type="entry name" value="ECH_1"/>
    <property type="match status" value="1"/>
</dbReference>
<accession>A0A7Z0DMS9</accession>
<dbReference type="GO" id="GO:0003824">
    <property type="term" value="F:catalytic activity"/>
    <property type="evidence" value="ECO:0007669"/>
    <property type="project" value="UniProtKB-ARBA"/>
</dbReference>
<evidence type="ECO:0000256" key="2">
    <source>
        <dbReference type="SAM" id="MobiDB-lite"/>
    </source>
</evidence>
<evidence type="ECO:0000313" key="3">
    <source>
        <dbReference type="EMBL" id="NYI78368.1"/>
    </source>
</evidence>
<organism evidence="3 4">
    <name type="scientific">Nocardioides panzhihuensis</name>
    <dbReference type="NCBI Taxonomy" id="860243"/>
    <lineage>
        <taxon>Bacteria</taxon>
        <taxon>Bacillati</taxon>
        <taxon>Actinomycetota</taxon>
        <taxon>Actinomycetes</taxon>
        <taxon>Propionibacteriales</taxon>
        <taxon>Nocardioidaceae</taxon>
        <taxon>Nocardioides</taxon>
    </lineage>
</organism>
<feature type="region of interest" description="Disordered" evidence="2">
    <location>
        <begin position="259"/>
        <end position="278"/>
    </location>
</feature>
<keyword evidence="4" id="KW-1185">Reference proteome</keyword>
<reference evidence="3 4" key="1">
    <citation type="submission" date="2020-07" db="EMBL/GenBank/DDBJ databases">
        <title>Sequencing the genomes of 1000 actinobacteria strains.</title>
        <authorList>
            <person name="Klenk H.-P."/>
        </authorList>
    </citation>
    <scope>NUCLEOTIDE SEQUENCE [LARGE SCALE GENOMIC DNA]</scope>
    <source>
        <strain evidence="3 4">DSM 26487</strain>
    </source>
</reference>
<dbReference type="InterPro" id="IPR001753">
    <property type="entry name" value="Enoyl-CoA_hydra/iso"/>
</dbReference>
<name>A0A7Z0DMS9_9ACTN</name>